<comment type="caution">
    <text evidence="3">The sequence shown here is derived from an EMBL/GenBank/DDBJ whole genome shotgun (WGS) entry which is preliminary data.</text>
</comment>
<feature type="signal peptide" evidence="2">
    <location>
        <begin position="1"/>
        <end position="17"/>
    </location>
</feature>
<sequence length="262" mass="28995">MKCAIVIATALAGPGLAVSVLPAGSGRDGFQVLRRSNDEEAARHAATARSRFEEAVKKYIKQFQDVKSIEWARCNKQEELGTCRDVLRGRNAEFEDFIKTEVAHCRDQFESCNSDDCIPDLYVMCLNVVEQKTQELPPYDSSALAGLVDGRSGRDKTSHAGPIKHVENDDHLQDKENDEYLQDIENHDYLHDTEADQAMSATSAPANYIHAPADYIKNTENGWDRSFASPSISSFEAGSAKYAKAGSSRCRDHKVKTSAAYV</sequence>
<accession>A0A5C6G1G3</accession>
<evidence type="ECO:0000313" key="3">
    <source>
        <dbReference type="EMBL" id="TWU71009.1"/>
    </source>
</evidence>
<dbReference type="AlphaFoldDB" id="A0A5C6G1G3"/>
<gene>
    <name evidence="3" type="ORF">ED733_002218</name>
</gene>
<feature type="compositionally biased region" description="Basic and acidic residues" evidence="1">
    <location>
        <begin position="151"/>
        <end position="174"/>
    </location>
</feature>
<protein>
    <submittedName>
        <fullName evidence="3">Uncharacterized protein</fullName>
    </submittedName>
</protein>
<keyword evidence="2" id="KW-0732">Signal</keyword>
<reference evidence="4" key="1">
    <citation type="submission" date="2018-12" db="EMBL/GenBank/DDBJ databases">
        <title>The complete genome of Metarhizium rileyi, a key fungal pathogen of Lepidoptera.</title>
        <authorList>
            <person name="Binneck E."/>
            <person name="Lastra C.C.L."/>
            <person name="Sosa-Gomez D.R."/>
        </authorList>
    </citation>
    <scope>NUCLEOTIDE SEQUENCE [LARGE SCALE GENOMIC DNA]</scope>
    <source>
        <strain evidence="4">Cep018-CH2</strain>
    </source>
</reference>
<feature type="chain" id="PRO_5022794739" evidence="2">
    <location>
        <begin position="18"/>
        <end position="262"/>
    </location>
</feature>
<evidence type="ECO:0000256" key="1">
    <source>
        <dbReference type="SAM" id="MobiDB-lite"/>
    </source>
</evidence>
<dbReference type="EMBL" id="SBHS01000055">
    <property type="protein sequence ID" value="TWU71009.1"/>
    <property type="molecule type" value="Genomic_DNA"/>
</dbReference>
<organism evidence="3 4">
    <name type="scientific">Metarhizium rileyi (strain RCEF 4871)</name>
    <name type="common">Nomuraea rileyi</name>
    <dbReference type="NCBI Taxonomy" id="1649241"/>
    <lineage>
        <taxon>Eukaryota</taxon>
        <taxon>Fungi</taxon>
        <taxon>Dikarya</taxon>
        <taxon>Ascomycota</taxon>
        <taxon>Pezizomycotina</taxon>
        <taxon>Sordariomycetes</taxon>
        <taxon>Hypocreomycetidae</taxon>
        <taxon>Hypocreales</taxon>
        <taxon>Clavicipitaceae</taxon>
        <taxon>Metarhizium</taxon>
    </lineage>
</organism>
<evidence type="ECO:0000256" key="2">
    <source>
        <dbReference type="SAM" id="SignalP"/>
    </source>
</evidence>
<proteinExistence type="predicted"/>
<evidence type="ECO:0000313" key="4">
    <source>
        <dbReference type="Proteomes" id="UP000317257"/>
    </source>
</evidence>
<name>A0A5C6G1G3_METRR</name>
<dbReference type="Proteomes" id="UP000317257">
    <property type="component" value="Unassembled WGS sequence"/>
</dbReference>
<feature type="region of interest" description="Disordered" evidence="1">
    <location>
        <begin position="147"/>
        <end position="174"/>
    </location>
</feature>